<keyword evidence="4 7" id="KW-0812">Transmembrane</keyword>
<name>A0A7G5C0Z2_9BACL</name>
<evidence type="ECO:0000256" key="5">
    <source>
        <dbReference type="ARBA" id="ARBA00022989"/>
    </source>
</evidence>
<evidence type="ECO:0000256" key="1">
    <source>
        <dbReference type="ARBA" id="ARBA00004651"/>
    </source>
</evidence>
<feature type="transmembrane region" description="Helical" evidence="7">
    <location>
        <begin position="215"/>
        <end position="231"/>
    </location>
</feature>
<reference evidence="9 10" key="1">
    <citation type="submission" date="2019-07" db="EMBL/GenBank/DDBJ databases">
        <authorList>
            <person name="Kim J.K."/>
            <person name="Cheong H.-M."/>
            <person name="Choi Y."/>
            <person name="Hwang K.J."/>
            <person name="Lee S."/>
            <person name="Choi C."/>
        </authorList>
    </citation>
    <scope>NUCLEOTIDE SEQUENCE [LARGE SCALE GENOMIC DNA]</scope>
    <source>
        <strain evidence="9 10">KS 22</strain>
    </source>
</reference>
<dbReference type="EMBL" id="CP041969">
    <property type="protein sequence ID" value="QMV42876.1"/>
    <property type="molecule type" value="Genomic_DNA"/>
</dbReference>
<keyword evidence="10" id="KW-1185">Reference proteome</keyword>
<gene>
    <name evidence="9" type="ORF">FPL14_18040</name>
</gene>
<evidence type="ECO:0000256" key="7">
    <source>
        <dbReference type="SAM" id="Phobius"/>
    </source>
</evidence>
<feature type="transmembrane region" description="Helical" evidence="7">
    <location>
        <begin position="323"/>
        <end position="350"/>
    </location>
</feature>
<feature type="transmembrane region" description="Helical" evidence="7">
    <location>
        <begin position="554"/>
        <end position="571"/>
    </location>
</feature>
<keyword evidence="6 7" id="KW-0472">Membrane</keyword>
<feature type="transmembrane region" description="Helical" evidence="7">
    <location>
        <begin position="193"/>
        <end position="210"/>
    </location>
</feature>
<dbReference type="GO" id="GO:0005886">
    <property type="term" value="C:plasma membrane"/>
    <property type="evidence" value="ECO:0007669"/>
    <property type="project" value="UniProtKB-SubCell"/>
</dbReference>
<feature type="transmembrane region" description="Helical" evidence="7">
    <location>
        <begin position="391"/>
        <end position="413"/>
    </location>
</feature>
<dbReference type="Pfam" id="PF03176">
    <property type="entry name" value="MMPL"/>
    <property type="match status" value="2"/>
</dbReference>
<feature type="transmembrane region" description="Helical" evidence="7">
    <location>
        <begin position="297"/>
        <end position="317"/>
    </location>
</feature>
<feature type="domain" description="Membrane transport protein MMPL" evidence="8">
    <location>
        <begin position="419"/>
        <end position="713"/>
    </location>
</feature>
<feature type="transmembrane region" description="Helical" evidence="7">
    <location>
        <begin position="654"/>
        <end position="677"/>
    </location>
</feature>
<keyword evidence="3" id="KW-1003">Cell membrane</keyword>
<comment type="similarity">
    <text evidence="2">Belongs to the resistance-nodulation-cell division (RND) (TC 2.A.6) family. MmpL subfamily.</text>
</comment>
<dbReference type="AlphaFoldDB" id="A0A7G5C0Z2"/>
<evidence type="ECO:0000313" key="9">
    <source>
        <dbReference type="EMBL" id="QMV42876.1"/>
    </source>
</evidence>
<evidence type="ECO:0000256" key="4">
    <source>
        <dbReference type="ARBA" id="ARBA00022692"/>
    </source>
</evidence>
<dbReference type="RefSeq" id="WP_182299103.1">
    <property type="nucleotide sequence ID" value="NZ_CP041969.1"/>
</dbReference>
<evidence type="ECO:0000259" key="8">
    <source>
        <dbReference type="Pfam" id="PF03176"/>
    </source>
</evidence>
<dbReference type="KEGG" id="cchl:FPL14_18040"/>
<dbReference type="SUPFAM" id="SSF82866">
    <property type="entry name" value="Multidrug efflux transporter AcrB transmembrane domain"/>
    <property type="match status" value="2"/>
</dbReference>
<proteinExistence type="inferred from homology"/>
<feature type="transmembrane region" description="Helical" evidence="7">
    <location>
        <begin position="616"/>
        <end position="634"/>
    </location>
</feature>
<sequence length="727" mass="79439">MKRYGLFRITNYASSRRGAKISLLVWLLLIIALSVAAPAAKPYAISAGEGNANDSNPSAVAQRILDERFPSSGGMTALLVFHSGQAMTAEQLETIGAYSEWLSSGAKPKYVQSAIPFHEMPETERNRLLSEDRTTLLLNVELREGMESDSALETIDEMKDHWQQKGDGTVSMETTGPAAISADTLNLFKNADFVLMIATVVLILVLLVAIYRSPLLSIIPLVVAGVVYQAVDRLLGLAGKNGWFVIDKQSLSIMMILLFAVITDYCLFVFSRYREKLATVDSKYEAMGQAMAHVSEPILFSGGTVLAAMLALFAAVFQPYRGFAPVFSIAVAVILLAGLTLIPAIFALVGRKAFWPFVPRIAGVADVKLPNERLSFWGRVGRFVTDKPRRVAGALLALLLIASLGIGTIQYSFNLMKSFPEDTPSRIGFELLEKQFPPGRLAPVTIIVENDKEISGDAAFPAKVKALMEELRQDGGVDSVVEKGLSEDRRAVRLQLVLSSNPYVADALNLVDGWLANKEELLANSGMDPAKVDMHIAGQSARQADVRSLNERDTLVLFTVIPLFILLMLALQTRSIKLSLLMMLTILLSYAATMGLTWTVFHNLLGFETFSYRMPVYTFVFMVALGVDYNIMLVSRIKEEAKLHPWKDAVRRGVASTGGVISSAGIILAATFGVLITQPMQELYLFGFAMAAGILIDTFLVRGMLLPSILTLAVKDKGIDQWGASFS</sequence>
<feature type="transmembrane region" description="Helical" evidence="7">
    <location>
        <begin position="251"/>
        <end position="270"/>
    </location>
</feature>
<protein>
    <submittedName>
        <fullName evidence="9">MMPL family transporter</fullName>
    </submittedName>
</protein>
<comment type="subcellular location">
    <subcellularLocation>
        <location evidence="1">Cell membrane</location>
        <topology evidence="1">Multi-pass membrane protein</topology>
    </subcellularLocation>
</comment>
<keyword evidence="5 7" id="KW-1133">Transmembrane helix</keyword>
<dbReference type="Gene3D" id="1.20.1640.10">
    <property type="entry name" value="Multidrug efflux transporter AcrB transmembrane domain"/>
    <property type="match status" value="2"/>
</dbReference>
<evidence type="ECO:0000256" key="3">
    <source>
        <dbReference type="ARBA" id="ARBA00022475"/>
    </source>
</evidence>
<feature type="domain" description="Membrane transport protein MMPL" evidence="8">
    <location>
        <begin position="54"/>
        <end position="390"/>
    </location>
</feature>
<dbReference type="InterPro" id="IPR050545">
    <property type="entry name" value="Mycobact_MmpL"/>
</dbReference>
<dbReference type="Proteomes" id="UP000515679">
    <property type="component" value="Chromosome"/>
</dbReference>
<organism evidence="9 10">
    <name type="scientific">Cohnella cholangitidis</name>
    <dbReference type="NCBI Taxonomy" id="2598458"/>
    <lineage>
        <taxon>Bacteria</taxon>
        <taxon>Bacillati</taxon>
        <taxon>Bacillota</taxon>
        <taxon>Bacilli</taxon>
        <taxon>Bacillales</taxon>
        <taxon>Paenibacillaceae</taxon>
        <taxon>Cohnella</taxon>
    </lineage>
</organism>
<accession>A0A7G5C0Z2</accession>
<feature type="transmembrane region" description="Helical" evidence="7">
    <location>
        <begin position="683"/>
        <end position="701"/>
    </location>
</feature>
<dbReference type="PANTHER" id="PTHR33406">
    <property type="entry name" value="MEMBRANE PROTEIN MJ1562-RELATED"/>
    <property type="match status" value="1"/>
</dbReference>
<evidence type="ECO:0000256" key="6">
    <source>
        <dbReference type="ARBA" id="ARBA00023136"/>
    </source>
</evidence>
<evidence type="ECO:0000256" key="2">
    <source>
        <dbReference type="ARBA" id="ARBA00010157"/>
    </source>
</evidence>
<feature type="transmembrane region" description="Helical" evidence="7">
    <location>
        <begin position="578"/>
        <end position="601"/>
    </location>
</feature>
<evidence type="ECO:0000313" key="10">
    <source>
        <dbReference type="Proteomes" id="UP000515679"/>
    </source>
</evidence>
<dbReference type="PANTHER" id="PTHR33406:SF6">
    <property type="entry name" value="MEMBRANE PROTEIN YDGH-RELATED"/>
    <property type="match status" value="1"/>
</dbReference>
<dbReference type="InterPro" id="IPR004869">
    <property type="entry name" value="MMPL_dom"/>
</dbReference>